<dbReference type="OrthoDB" id="9804235at2"/>
<keyword evidence="2" id="KW-0560">Oxidoreductase</keyword>
<evidence type="ECO:0000313" key="3">
    <source>
        <dbReference type="Proteomes" id="UP000004221"/>
    </source>
</evidence>
<keyword evidence="2" id="KW-0223">Dioxygenase</keyword>
<dbReference type="EMBL" id="CAGS01000020">
    <property type="protein sequence ID" value="CCF82456.1"/>
    <property type="molecule type" value="Genomic_DNA"/>
</dbReference>
<dbReference type="CDD" id="cd07247">
    <property type="entry name" value="SgaA_N_like"/>
    <property type="match status" value="1"/>
</dbReference>
<dbReference type="InterPro" id="IPR052164">
    <property type="entry name" value="Anthracycline_SecMetBiosynth"/>
</dbReference>
<gene>
    <name evidence="2" type="ORF">NITHO_1160003</name>
</gene>
<dbReference type="Gene3D" id="3.10.180.10">
    <property type="entry name" value="2,3-Dihydroxybiphenyl 1,2-Dioxygenase, domain 1"/>
    <property type="match status" value="1"/>
</dbReference>
<dbReference type="RefSeq" id="WP_008474605.1">
    <property type="nucleotide sequence ID" value="NZ_CAGS01000020.1"/>
</dbReference>
<dbReference type="InterPro" id="IPR041581">
    <property type="entry name" value="Glyoxalase_6"/>
</dbReference>
<dbReference type="InterPro" id="IPR029068">
    <property type="entry name" value="Glyas_Bleomycin-R_OHBP_Dase"/>
</dbReference>
<sequence length="115" mass="12479">MSHPVVHWEITGKNGAQLQEFYAQLFDWQINADNPYQYGRVDTRSDQGINGGIATANEPTNRVTIYVQVADLQATLDKAESLGGKTLMPPMEIPGAVTMALFSDPDGNVTGLIKG</sequence>
<protein>
    <submittedName>
        <fullName evidence="2">Glyoxalase/bleomycin resistance protein/dioxygenase</fullName>
    </submittedName>
</protein>
<evidence type="ECO:0000313" key="2">
    <source>
        <dbReference type="EMBL" id="CCF82456.1"/>
    </source>
</evidence>
<reference evidence="2 3" key="1">
    <citation type="journal article" date="2012" name="ISME J.">
        <title>Nitrification expanded: discovery, physiology and genomics of a nitrite-oxidizing bacterium from the phylum Chloroflexi.</title>
        <authorList>
            <person name="Sorokin D.Y."/>
            <person name="Lucker S."/>
            <person name="Vejmelkova D."/>
            <person name="Kostrikina N.A."/>
            <person name="Kleerebezem R."/>
            <person name="Rijpstra W.I."/>
            <person name="Damste J.S."/>
            <person name="Le Paslier D."/>
            <person name="Muyzer G."/>
            <person name="Wagner M."/>
            <person name="van Loosdrecht M.C."/>
            <person name="Daims H."/>
        </authorList>
    </citation>
    <scope>NUCLEOTIDE SEQUENCE [LARGE SCALE GENOMIC DNA]</scope>
    <source>
        <strain evidence="3">none</strain>
    </source>
</reference>
<name>I4ECP4_9BACT</name>
<keyword evidence="3" id="KW-1185">Reference proteome</keyword>
<dbReference type="PROSITE" id="PS51819">
    <property type="entry name" value="VOC"/>
    <property type="match status" value="1"/>
</dbReference>
<dbReference type="SUPFAM" id="SSF54593">
    <property type="entry name" value="Glyoxalase/Bleomycin resistance protein/Dihydroxybiphenyl dioxygenase"/>
    <property type="match status" value="1"/>
</dbReference>
<proteinExistence type="predicted"/>
<dbReference type="GO" id="GO:0051213">
    <property type="term" value="F:dioxygenase activity"/>
    <property type="evidence" value="ECO:0007669"/>
    <property type="project" value="UniProtKB-KW"/>
</dbReference>
<dbReference type="PANTHER" id="PTHR33993:SF2">
    <property type="entry name" value="VOC DOMAIN-CONTAINING PROTEIN"/>
    <property type="match status" value="1"/>
</dbReference>
<accession>I4ECP4</accession>
<evidence type="ECO:0000259" key="1">
    <source>
        <dbReference type="PROSITE" id="PS51819"/>
    </source>
</evidence>
<dbReference type="InterPro" id="IPR037523">
    <property type="entry name" value="VOC_core"/>
</dbReference>
<dbReference type="AlphaFoldDB" id="I4ECP4"/>
<feature type="domain" description="VOC" evidence="1">
    <location>
        <begin position="4"/>
        <end position="115"/>
    </location>
</feature>
<organism evidence="2 3">
    <name type="scientific">Nitrolancea hollandica Lb</name>
    <dbReference type="NCBI Taxonomy" id="1129897"/>
    <lineage>
        <taxon>Bacteria</taxon>
        <taxon>Pseudomonadati</taxon>
        <taxon>Thermomicrobiota</taxon>
        <taxon>Thermomicrobia</taxon>
        <taxon>Sphaerobacterales</taxon>
        <taxon>Sphaerobacterineae</taxon>
        <taxon>Sphaerobacteraceae</taxon>
        <taxon>Nitrolancea</taxon>
    </lineage>
</organism>
<dbReference type="Proteomes" id="UP000004221">
    <property type="component" value="Unassembled WGS sequence"/>
</dbReference>
<comment type="caution">
    <text evidence="2">The sequence shown here is derived from an EMBL/GenBank/DDBJ whole genome shotgun (WGS) entry which is preliminary data.</text>
</comment>
<dbReference type="PANTHER" id="PTHR33993">
    <property type="entry name" value="GLYOXALASE-RELATED"/>
    <property type="match status" value="1"/>
</dbReference>
<dbReference type="Pfam" id="PF18029">
    <property type="entry name" value="Glyoxalase_6"/>
    <property type="match status" value="1"/>
</dbReference>